<dbReference type="Proteomes" id="UP001442841">
    <property type="component" value="Chromosome"/>
</dbReference>
<sequence>MIVERATTTGSPEQLWSLVGAPERWGELLPTFDSVRRVGGPAVTDVGSRFEVRQPGLARAIYEVTAWEPGRGFTWESRLPGIWTTAEHRVSGVDGRTQLELRLHWSGPLAWLIRRSLAGRASEMMRNEAETLCELARRA</sequence>
<dbReference type="RefSeq" id="WP_425309160.1">
    <property type="nucleotide sequence ID" value="NZ_CP154795.1"/>
</dbReference>
<dbReference type="InterPro" id="IPR023393">
    <property type="entry name" value="START-like_dom_sf"/>
</dbReference>
<proteinExistence type="predicted"/>
<dbReference type="EMBL" id="CP154795">
    <property type="protein sequence ID" value="XAN07705.1"/>
    <property type="molecule type" value="Genomic_DNA"/>
</dbReference>
<protein>
    <submittedName>
        <fullName evidence="1">SRPBCC family protein</fullName>
    </submittedName>
</protein>
<gene>
    <name evidence="1" type="ORF">AADG42_10465</name>
</gene>
<evidence type="ECO:0000313" key="2">
    <source>
        <dbReference type="Proteomes" id="UP001442841"/>
    </source>
</evidence>
<reference evidence="1 2" key="1">
    <citation type="submission" date="2024-04" db="EMBL/GenBank/DDBJ databases">
        <title>Isolation of an actinomycete strain from pig manure.</title>
        <authorList>
            <person name="Gong T."/>
            <person name="Yu Z."/>
            <person name="An M."/>
            <person name="Wei C."/>
            <person name="Yang W."/>
            <person name="Liu L."/>
        </authorList>
    </citation>
    <scope>NUCLEOTIDE SEQUENCE [LARGE SCALE GENOMIC DNA]</scope>
    <source>
        <strain evidence="1 2">ZF39</strain>
    </source>
</reference>
<accession>A0ABZ3FSL0</accession>
<dbReference type="Pfam" id="PF10604">
    <property type="entry name" value="Polyketide_cyc2"/>
    <property type="match status" value="1"/>
</dbReference>
<keyword evidence="2" id="KW-1185">Reference proteome</keyword>
<dbReference type="SUPFAM" id="SSF55961">
    <property type="entry name" value="Bet v1-like"/>
    <property type="match status" value="1"/>
</dbReference>
<dbReference type="Gene3D" id="3.30.530.20">
    <property type="match status" value="1"/>
</dbReference>
<evidence type="ECO:0000313" key="1">
    <source>
        <dbReference type="EMBL" id="XAN07705.1"/>
    </source>
</evidence>
<organism evidence="1 2">
    <name type="scientific">Ammonicoccus fulvus</name>
    <dbReference type="NCBI Taxonomy" id="3138240"/>
    <lineage>
        <taxon>Bacteria</taxon>
        <taxon>Bacillati</taxon>
        <taxon>Actinomycetota</taxon>
        <taxon>Actinomycetes</taxon>
        <taxon>Propionibacteriales</taxon>
        <taxon>Propionibacteriaceae</taxon>
        <taxon>Ammonicoccus</taxon>
    </lineage>
</organism>
<dbReference type="InterPro" id="IPR019587">
    <property type="entry name" value="Polyketide_cyclase/dehydratase"/>
</dbReference>
<name>A0ABZ3FSL0_9ACTN</name>